<gene>
    <name evidence="8" type="ORF">GGQ96_003635</name>
</gene>
<protein>
    <submittedName>
        <fullName evidence="8">ABC-2 type transport system permease protein</fullName>
    </submittedName>
</protein>
<keyword evidence="5 6" id="KW-0472">Membrane</keyword>
<keyword evidence="3 6" id="KW-0812">Transmembrane</keyword>
<dbReference type="Pfam" id="PF12698">
    <property type="entry name" value="ABC2_membrane_3"/>
    <property type="match status" value="1"/>
</dbReference>
<dbReference type="InterPro" id="IPR000412">
    <property type="entry name" value="ABC_2_transport"/>
</dbReference>
<dbReference type="InterPro" id="IPR051449">
    <property type="entry name" value="ABC-2_transporter_component"/>
</dbReference>
<feature type="domain" description="ABC-2 type transporter transmembrane" evidence="7">
    <location>
        <begin position="19"/>
        <end position="357"/>
    </location>
</feature>
<reference evidence="8 9" key="1">
    <citation type="submission" date="2020-08" db="EMBL/GenBank/DDBJ databases">
        <title>Genomic Encyclopedia of Type Strains, Phase IV (KMG-IV): sequencing the most valuable type-strain genomes for metagenomic binning, comparative biology and taxonomic classification.</title>
        <authorList>
            <person name="Goeker M."/>
        </authorList>
    </citation>
    <scope>NUCLEOTIDE SEQUENCE [LARGE SCALE GENOMIC DNA]</scope>
    <source>
        <strain evidence="8 9">DSM 15867</strain>
    </source>
</reference>
<evidence type="ECO:0000259" key="7">
    <source>
        <dbReference type="Pfam" id="PF12698"/>
    </source>
</evidence>
<proteinExistence type="predicted"/>
<feature type="transmembrane region" description="Helical" evidence="6">
    <location>
        <begin position="250"/>
        <end position="271"/>
    </location>
</feature>
<dbReference type="InterPro" id="IPR013525">
    <property type="entry name" value="ABC2_TM"/>
</dbReference>
<feature type="transmembrane region" description="Helical" evidence="6">
    <location>
        <begin position="340"/>
        <end position="366"/>
    </location>
</feature>
<keyword evidence="4 6" id="KW-1133">Transmembrane helix</keyword>
<dbReference type="Gene3D" id="3.40.1710.10">
    <property type="entry name" value="abc type-2 transporter like domain"/>
    <property type="match status" value="1"/>
</dbReference>
<dbReference type="PRINTS" id="PR00164">
    <property type="entry name" value="ABC2TRNSPORT"/>
</dbReference>
<dbReference type="EMBL" id="JACHNY010000010">
    <property type="protein sequence ID" value="MBB4619480.1"/>
    <property type="molecule type" value="Genomic_DNA"/>
</dbReference>
<name>A0A7W7ALZ7_9SPHN</name>
<organism evidence="8 9">
    <name type="scientific">Sphingomonas abaci</name>
    <dbReference type="NCBI Taxonomy" id="237611"/>
    <lineage>
        <taxon>Bacteria</taxon>
        <taxon>Pseudomonadati</taxon>
        <taxon>Pseudomonadota</taxon>
        <taxon>Alphaproteobacteria</taxon>
        <taxon>Sphingomonadales</taxon>
        <taxon>Sphingomonadaceae</taxon>
        <taxon>Sphingomonas</taxon>
    </lineage>
</organism>
<feature type="transmembrane region" description="Helical" evidence="6">
    <location>
        <begin position="20"/>
        <end position="37"/>
    </location>
</feature>
<evidence type="ECO:0000256" key="4">
    <source>
        <dbReference type="ARBA" id="ARBA00022989"/>
    </source>
</evidence>
<keyword evidence="9" id="KW-1185">Reference proteome</keyword>
<evidence type="ECO:0000256" key="1">
    <source>
        <dbReference type="ARBA" id="ARBA00004651"/>
    </source>
</evidence>
<evidence type="ECO:0000313" key="8">
    <source>
        <dbReference type="EMBL" id="MBB4619480.1"/>
    </source>
</evidence>
<evidence type="ECO:0000256" key="5">
    <source>
        <dbReference type="ARBA" id="ARBA00023136"/>
    </source>
</evidence>
<feature type="transmembrane region" description="Helical" evidence="6">
    <location>
        <begin position="178"/>
        <end position="199"/>
    </location>
</feature>
<evidence type="ECO:0000313" key="9">
    <source>
        <dbReference type="Proteomes" id="UP000574769"/>
    </source>
</evidence>
<dbReference type="PANTHER" id="PTHR30294:SF46">
    <property type="entry name" value="ABC TRANSPORTER PERMEASE"/>
    <property type="match status" value="1"/>
</dbReference>
<dbReference type="RefSeq" id="WP_184116745.1">
    <property type="nucleotide sequence ID" value="NZ_JACHNY010000010.1"/>
</dbReference>
<keyword evidence="2" id="KW-1003">Cell membrane</keyword>
<dbReference type="AlphaFoldDB" id="A0A7W7ALZ7"/>
<sequence>MTFDRAFLSTWHTILTSKTLLSTMLLAVVLYAFYYPAPYSHEAPRKLPVVVVDQDDSALSRTIILDLDATRAISVASVVRNLATARADMREGKADGVILISDGLERQLRAGTPGSGIAVWVNATYLLRASTIGEAVTAVIQNIARTRLLPGGQISRGGPPVTVVKEPLFNRTGGYKGYVFPSVAVIIIQQTLLFGAATFMGNRRRTGAWQMGAAEFAGTLAAFSSVGVVGCYFLFGLIFWVQGVPVDGNILGMIVVVPIFAVAVAALGLLVGSAFDRGERATYILGPTSVPFFFLTGATYPLDQMPRFLSAFSHLIPSTSGVHTFVPLNQMRATLGDVTLPLLMLVVLAIGYSALACLRIVTFALWSASTAAADA</sequence>
<evidence type="ECO:0000256" key="6">
    <source>
        <dbReference type="SAM" id="Phobius"/>
    </source>
</evidence>
<dbReference type="PANTHER" id="PTHR30294">
    <property type="entry name" value="MEMBRANE COMPONENT OF ABC TRANSPORTER YHHJ-RELATED"/>
    <property type="match status" value="1"/>
</dbReference>
<comment type="subcellular location">
    <subcellularLocation>
        <location evidence="1">Cell membrane</location>
        <topology evidence="1">Multi-pass membrane protein</topology>
    </subcellularLocation>
</comment>
<dbReference type="GO" id="GO:0140359">
    <property type="term" value="F:ABC-type transporter activity"/>
    <property type="evidence" value="ECO:0007669"/>
    <property type="project" value="InterPro"/>
</dbReference>
<accession>A0A7W7ALZ7</accession>
<comment type="caution">
    <text evidence="8">The sequence shown here is derived from an EMBL/GenBank/DDBJ whole genome shotgun (WGS) entry which is preliminary data.</text>
</comment>
<evidence type="ECO:0000256" key="2">
    <source>
        <dbReference type="ARBA" id="ARBA00022475"/>
    </source>
</evidence>
<feature type="transmembrane region" description="Helical" evidence="6">
    <location>
        <begin position="220"/>
        <end position="244"/>
    </location>
</feature>
<feature type="transmembrane region" description="Helical" evidence="6">
    <location>
        <begin position="283"/>
        <end position="302"/>
    </location>
</feature>
<dbReference type="Proteomes" id="UP000574769">
    <property type="component" value="Unassembled WGS sequence"/>
</dbReference>
<dbReference type="GO" id="GO:0043190">
    <property type="term" value="C:ATP-binding cassette (ABC) transporter complex"/>
    <property type="evidence" value="ECO:0007669"/>
    <property type="project" value="InterPro"/>
</dbReference>
<evidence type="ECO:0000256" key="3">
    <source>
        <dbReference type="ARBA" id="ARBA00022692"/>
    </source>
</evidence>